<evidence type="ECO:0000256" key="3">
    <source>
        <dbReference type="ARBA" id="ARBA00022741"/>
    </source>
</evidence>
<evidence type="ECO:0000259" key="7">
    <source>
        <dbReference type="Pfam" id="PF18052"/>
    </source>
</evidence>
<dbReference type="Proteomes" id="UP001652623">
    <property type="component" value="Chromosome 4"/>
</dbReference>
<evidence type="ECO:0000259" key="6">
    <source>
        <dbReference type="Pfam" id="PF00931"/>
    </source>
</evidence>
<dbReference type="PANTHER" id="PTHR36766:SF30">
    <property type="entry name" value="TIR-NBS TYPE DISEASE RESISTANCE PROTEIN-RELATED"/>
    <property type="match status" value="1"/>
</dbReference>
<dbReference type="Pfam" id="PF25019">
    <property type="entry name" value="LRR_R13L1-DRL21"/>
    <property type="match status" value="1"/>
</dbReference>
<evidence type="ECO:0000256" key="4">
    <source>
        <dbReference type="ARBA" id="ARBA00022821"/>
    </source>
</evidence>
<dbReference type="InterPro" id="IPR036388">
    <property type="entry name" value="WH-like_DNA-bd_sf"/>
</dbReference>
<sequence>MTESSLYSIRERCIDSFLYLTTTQDASLYGAEKEIENIGHTIQNIQAVLADAEEKQVHDVAIRSWLNELEDVVYDADELLDQVIAQNTMLNTTTTKQVQHQFGGPHEYPQVVTKVTYSDLPGEVIIGRDYEKYHTRNILFDTHVEEDVSVMAIVGTGGLGKTVLAQLVFNDALVNQHFDSTIWVHVSKDFDTRLLAQKIIESSTKKSAKHLHDEGQLHRDLQKAINGKGCSLYWMMSGLRIELKLSYDNPPARLKHCFAYCGIFPTQYEIDVETLINLWIAQGFIYPSREQSMEAAAYEYFLYLLWRSFFEVAERDEDGTVTKCKIPSLMRDVVVLVAGTRLATLKEYDEYKIDNKTTLSHLVSLSFRFVMENSNFLGIEVVPNSIGRLKHLKFLDISKNVAIKSLPNSITMLPYLMMLKLSLCFGLQALPRNIKQLVNLKHLEIDWCYSLIHMPSGLGELTQLQTLLEFVLNKGINSSSLNELRRLNNLRGELKVKNLGNGIDCQAAILEEKKHLRSLTLAWDFDVNAKTTEKQLECLKPHTNLKELALVSYMGIRVLVLDEMTELKCISSKSTNESTEVLPCLEELRLTELPNLEGWWGDIDNGDGSSSILRTTTSLPSFPRLSKLIIEDYPKLSSMPLYSNLEEMDSVG</sequence>
<keyword evidence="2" id="KW-0677">Repeat</keyword>
<gene>
    <name evidence="11" type="primary">LOC107406779</name>
</gene>
<dbReference type="Pfam" id="PF18052">
    <property type="entry name" value="Rx_N"/>
    <property type="match status" value="1"/>
</dbReference>
<evidence type="ECO:0000313" key="11">
    <source>
        <dbReference type="RefSeq" id="XP_060672828.1"/>
    </source>
</evidence>
<feature type="domain" description="R13L1/DRL21-like LRR repeat region" evidence="9">
    <location>
        <begin position="481"/>
        <end position="592"/>
    </location>
</feature>
<proteinExistence type="predicted"/>
<dbReference type="InterPro" id="IPR058922">
    <property type="entry name" value="WHD_DRP"/>
</dbReference>
<organism evidence="10 11">
    <name type="scientific">Ziziphus jujuba</name>
    <name type="common">Chinese jujube</name>
    <name type="synonym">Ziziphus sativa</name>
    <dbReference type="NCBI Taxonomy" id="326968"/>
    <lineage>
        <taxon>Eukaryota</taxon>
        <taxon>Viridiplantae</taxon>
        <taxon>Streptophyta</taxon>
        <taxon>Embryophyta</taxon>
        <taxon>Tracheophyta</taxon>
        <taxon>Spermatophyta</taxon>
        <taxon>Magnoliopsida</taxon>
        <taxon>eudicotyledons</taxon>
        <taxon>Gunneridae</taxon>
        <taxon>Pentapetalae</taxon>
        <taxon>rosids</taxon>
        <taxon>fabids</taxon>
        <taxon>Rosales</taxon>
        <taxon>Rhamnaceae</taxon>
        <taxon>Paliureae</taxon>
        <taxon>Ziziphus</taxon>
    </lineage>
</organism>
<keyword evidence="3" id="KW-0547">Nucleotide-binding</keyword>
<dbReference type="RefSeq" id="XP_060672828.1">
    <property type="nucleotide sequence ID" value="XM_060816845.1"/>
</dbReference>
<accession>A0ABM4A7Y0</accession>
<evidence type="ECO:0000259" key="8">
    <source>
        <dbReference type="Pfam" id="PF23559"/>
    </source>
</evidence>
<dbReference type="Gene3D" id="3.80.10.10">
    <property type="entry name" value="Ribonuclease Inhibitor"/>
    <property type="match status" value="1"/>
</dbReference>
<name>A0ABM4A7Y0_ZIZJJ</name>
<evidence type="ECO:0000313" key="10">
    <source>
        <dbReference type="Proteomes" id="UP001652623"/>
    </source>
</evidence>
<keyword evidence="4" id="KW-0611">Plant defense</keyword>
<dbReference type="SUPFAM" id="SSF52540">
    <property type="entry name" value="P-loop containing nucleoside triphosphate hydrolases"/>
    <property type="match status" value="1"/>
</dbReference>
<reference evidence="11" key="1">
    <citation type="submission" date="2025-08" db="UniProtKB">
        <authorList>
            <consortium name="RefSeq"/>
        </authorList>
    </citation>
    <scope>IDENTIFICATION</scope>
    <source>
        <tissue evidence="11">Seedling</tissue>
    </source>
</reference>
<dbReference type="Gene3D" id="3.40.50.300">
    <property type="entry name" value="P-loop containing nucleotide triphosphate hydrolases"/>
    <property type="match status" value="1"/>
</dbReference>
<dbReference type="InterPro" id="IPR032675">
    <property type="entry name" value="LRR_dom_sf"/>
</dbReference>
<evidence type="ECO:0000256" key="2">
    <source>
        <dbReference type="ARBA" id="ARBA00022737"/>
    </source>
</evidence>
<keyword evidence="1" id="KW-0433">Leucine-rich repeat</keyword>
<dbReference type="SUPFAM" id="SSF52058">
    <property type="entry name" value="L domain-like"/>
    <property type="match status" value="1"/>
</dbReference>
<feature type="domain" description="Disease resistance protein winged helix" evidence="8">
    <location>
        <begin position="263"/>
        <end position="334"/>
    </location>
</feature>
<keyword evidence="5" id="KW-0067">ATP-binding</keyword>
<dbReference type="InterPro" id="IPR056789">
    <property type="entry name" value="LRR_R13L1-DRL21"/>
</dbReference>
<dbReference type="InterPro" id="IPR027417">
    <property type="entry name" value="P-loop_NTPase"/>
</dbReference>
<evidence type="ECO:0000256" key="1">
    <source>
        <dbReference type="ARBA" id="ARBA00022614"/>
    </source>
</evidence>
<feature type="domain" description="Disease resistance N-terminal" evidence="7">
    <location>
        <begin position="20"/>
        <end position="89"/>
    </location>
</feature>
<dbReference type="Gene3D" id="1.20.5.4130">
    <property type="match status" value="1"/>
</dbReference>
<feature type="domain" description="NB-ARC" evidence="6">
    <location>
        <begin position="145"/>
        <end position="228"/>
    </location>
</feature>
<dbReference type="GeneID" id="107406779"/>
<evidence type="ECO:0000259" key="9">
    <source>
        <dbReference type="Pfam" id="PF25019"/>
    </source>
</evidence>
<keyword evidence="10" id="KW-1185">Reference proteome</keyword>
<dbReference type="InterPro" id="IPR002182">
    <property type="entry name" value="NB-ARC"/>
</dbReference>
<dbReference type="Gene3D" id="1.10.10.10">
    <property type="entry name" value="Winged helix-like DNA-binding domain superfamily/Winged helix DNA-binding domain"/>
    <property type="match status" value="1"/>
</dbReference>
<dbReference type="PANTHER" id="PTHR36766">
    <property type="entry name" value="PLANT BROAD-SPECTRUM MILDEW RESISTANCE PROTEIN RPW8"/>
    <property type="match status" value="1"/>
</dbReference>
<dbReference type="Pfam" id="PF00931">
    <property type="entry name" value="NB-ARC"/>
    <property type="match status" value="1"/>
</dbReference>
<dbReference type="InterPro" id="IPR041118">
    <property type="entry name" value="Rx_N"/>
</dbReference>
<protein>
    <submittedName>
        <fullName evidence="11">Disease resistance protein RGA4</fullName>
    </submittedName>
</protein>
<dbReference type="Pfam" id="PF23559">
    <property type="entry name" value="WHD_DRP"/>
    <property type="match status" value="1"/>
</dbReference>
<evidence type="ECO:0000256" key="5">
    <source>
        <dbReference type="ARBA" id="ARBA00022840"/>
    </source>
</evidence>